<name>A0A1B0BPB3_9MUSC</name>
<dbReference type="Pfam" id="PF16014">
    <property type="entry name" value="SAP130_C"/>
    <property type="match status" value="1"/>
</dbReference>
<feature type="compositionally biased region" description="Polar residues" evidence="7">
    <location>
        <begin position="1186"/>
        <end position="1196"/>
    </location>
</feature>
<dbReference type="PANTHER" id="PTHR13497">
    <property type="entry name" value="HISTONE DEACETYLASE COMPLEX SUBUNIT SAP130"/>
    <property type="match status" value="1"/>
</dbReference>
<evidence type="ECO:0000256" key="6">
    <source>
        <dbReference type="ARBA" id="ARBA00023242"/>
    </source>
</evidence>
<evidence type="ECO:0000256" key="3">
    <source>
        <dbReference type="ARBA" id="ARBA00022491"/>
    </source>
</evidence>
<protein>
    <recommendedName>
        <fullName evidence="8">Histone deacetylase complex subunit SAP130 C-terminal domain-containing protein</fullName>
    </recommendedName>
</protein>
<feature type="compositionally biased region" description="Low complexity" evidence="7">
    <location>
        <begin position="774"/>
        <end position="790"/>
    </location>
</feature>
<feature type="compositionally biased region" description="Low complexity" evidence="7">
    <location>
        <begin position="375"/>
        <end position="385"/>
    </location>
</feature>
<organism evidence="9 10">
    <name type="scientific">Glossina palpalis gambiensis</name>
    <dbReference type="NCBI Taxonomy" id="67801"/>
    <lineage>
        <taxon>Eukaryota</taxon>
        <taxon>Metazoa</taxon>
        <taxon>Ecdysozoa</taxon>
        <taxon>Arthropoda</taxon>
        <taxon>Hexapoda</taxon>
        <taxon>Insecta</taxon>
        <taxon>Pterygota</taxon>
        <taxon>Neoptera</taxon>
        <taxon>Endopterygota</taxon>
        <taxon>Diptera</taxon>
        <taxon>Brachycera</taxon>
        <taxon>Muscomorpha</taxon>
        <taxon>Hippoboscoidea</taxon>
        <taxon>Glossinidae</taxon>
        <taxon>Glossina</taxon>
    </lineage>
</organism>
<feature type="compositionally biased region" description="Polar residues" evidence="7">
    <location>
        <begin position="530"/>
        <end position="543"/>
    </location>
</feature>
<evidence type="ECO:0000313" key="9">
    <source>
        <dbReference type="EnsemblMetazoa" id="GPPI036297-PA"/>
    </source>
</evidence>
<dbReference type="InterPro" id="IPR024137">
    <property type="entry name" value="His_deAcase_cplx_SAP130"/>
</dbReference>
<keyword evidence="5" id="KW-0804">Transcription</keyword>
<dbReference type="VEuPathDB" id="VectorBase:GPPI036297"/>
<dbReference type="EnsemblMetazoa" id="GPPI036297-RA">
    <property type="protein sequence ID" value="GPPI036297-PA"/>
    <property type="gene ID" value="GPPI036297"/>
</dbReference>
<accession>A0A1B0BPB3</accession>
<feature type="region of interest" description="Disordered" evidence="7">
    <location>
        <begin position="521"/>
        <end position="543"/>
    </location>
</feature>
<feature type="region of interest" description="Disordered" evidence="7">
    <location>
        <begin position="1"/>
        <end position="27"/>
    </location>
</feature>
<keyword evidence="4" id="KW-0805">Transcription regulation</keyword>
<dbReference type="EMBL" id="JXJN01017879">
    <property type="status" value="NOT_ANNOTATED_CDS"/>
    <property type="molecule type" value="Genomic_DNA"/>
</dbReference>
<evidence type="ECO:0000256" key="4">
    <source>
        <dbReference type="ARBA" id="ARBA00023015"/>
    </source>
</evidence>
<comment type="subcellular location">
    <subcellularLocation>
        <location evidence="1">Nucleus</location>
    </subcellularLocation>
</comment>
<dbReference type="GO" id="GO:0000122">
    <property type="term" value="P:negative regulation of transcription by RNA polymerase II"/>
    <property type="evidence" value="ECO:0007669"/>
    <property type="project" value="TreeGrafter"/>
</dbReference>
<evidence type="ECO:0000256" key="1">
    <source>
        <dbReference type="ARBA" id="ARBA00004123"/>
    </source>
</evidence>
<evidence type="ECO:0000256" key="7">
    <source>
        <dbReference type="SAM" id="MobiDB-lite"/>
    </source>
</evidence>
<feature type="region of interest" description="Disordered" evidence="7">
    <location>
        <begin position="769"/>
        <end position="790"/>
    </location>
</feature>
<sequence>MSSTDGNNATGGGGTPGPGNVGNSNITTATGEHFKIIKTQLISHPHPATLQQNQHSPILLPTTTTPTLVPTPPIYTTPNNSQVAPSPIQLKNPTNVTNLFALNPVAAKITHIKTTTIDAVAAAAVSNVASGISLSSLTTAAASGAGTLVTSGGVTAMSAIKVGASGASGTPIALNTSQAANAAAATSIRAIGTGGQSTQVRVVMGNLMPSMIKQLETAGPGRAQITAFPTAPARSVSNTSITVTRPGTQTAYLPRANVTAASMTGVGVGVGVPTGQRLVTPIRTTPTSVTATGIAGATVTGITASGNFVRGTTVSRNSTSPATTVISPATSTTWMAANPAGQVQLIRAIPHQSRQRSSGSVVAVTGTVVTTTGSTMQSGTTVVSGQQQTPTSKGQQSTIQAVSSASHNQQQQQTYVATILPPRPHQATLVYSPNVATSQPLAQTQFNTTSVATTGPRFAVATPLTATAGAGASPRQIRPIPLGKSFSTAKLNTTNISIRTPNLPQLTPTITSSVSNVSTVSSSVASNPTRNTTATGVGGSTSNVMSSTNLPATRIIQLQQQPGGAAQLCSTGRLAANVVLQPIIVNTSGGGKFGIRPPVTMATKVQPSLTITQLGIGKLPSSGSSSAIAGGSSLGQPSNVCSTGNSPSPSVSTTSITATNISANTTTQLVNVSQGGSAQLLTTQNIVSSATGASSSGGATVVPLAIGTRGASGGNIITGTMTPIKNAGSITVGKVMTQAQLTSPLENSASVSGAAGPSGNVYIHHAPVPQRPLSASSSGSSGGISTSNTSISMSSNTSAANVLTSTGTVTSGTFLQPGSTIYYESVPANSVQVSTGVLSLTTTTVTNSTISQNQIVSSTANLSISSLPFVTHTGGNTSTATFTVVPSGGGRTIGQVQIPVCNAAAHLQALPVRFSQLPAGNLAAAAADAVAVSQTTPQVIQQTSACSAETSLIIPTAQQTNVSSGNNVVGMNSNQQTQHMLIPLQTSIKMTAGNGSTGTAVVSNFLRKRDIDGSPILAAKNLGPTLISMGSSSGMMAASSSSNSSINNSYSLTSVTTSNAPVVLCTETLSKKDKPANSVTLCSVTSNASGILASTRNSRTDSPASSDGSTTVSANSSPGVDQQMQDGNMVINRMISGPSMETHFNPINELYPSHHSMAQQHTTSGTPVNSRNLTSVDHHNIKHAVLNSNTQQQRLNGGSIECPPRKKSRKSTNDSQPSPQNQAALSLPPLLSNNPSVSANANNNAIIESTVCLAGTTPTAVVGNCTPSSVSIGREVINGKENTKPVEYVLKRPRNLTLLSTYKQNWKSAYNHFQRYSDVKPREERKPTIMDLAKQSNVLGKINGWKIYHLRSQMEDLCENEALGYDKLSTMLKQMESHGINNEIERISDLVKGNMQRSKIIVDGVNEAQNQIMKIFDHKSHISDIINRCASKRNFKKREKP</sequence>
<reference evidence="10" key="1">
    <citation type="submission" date="2015-01" db="EMBL/GenBank/DDBJ databases">
        <authorList>
            <person name="Aksoy S."/>
            <person name="Warren W."/>
            <person name="Wilson R.K."/>
        </authorList>
    </citation>
    <scope>NUCLEOTIDE SEQUENCE [LARGE SCALE GENOMIC DNA]</scope>
    <source>
        <strain evidence="10">IAEA</strain>
    </source>
</reference>
<evidence type="ECO:0000256" key="2">
    <source>
        <dbReference type="ARBA" id="ARBA00007859"/>
    </source>
</evidence>
<dbReference type="PANTHER" id="PTHR13497:SF3">
    <property type="entry name" value="HISTONE DEACETYLASE COMPLEX SUBUNIT SAP130"/>
    <property type="match status" value="1"/>
</dbReference>
<dbReference type="GO" id="GO:0070822">
    <property type="term" value="C:Sin3-type complex"/>
    <property type="evidence" value="ECO:0007669"/>
    <property type="project" value="TreeGrafter"/>
</dbReference>
<evidence type="ECO:0000259" key="8">
    <source>
        <dbReference type="Pfam" id="PF16014"/>
    </source>
</evidence>
<dbReference type="Proteomes" id="UP000092460">
    <property type="component" value="Unassembled WGS sequence"/>
</dbReference>
<feature type="region of interest" description="Disordered" evidence="7">
    <location>
        <begin position="1093"/>
        <end position="1125"/>
    </location>
</feature>
<feature type="compositionally biased region" description="Gly residues" evidence="7">
    <location>
        <begin position="9"/>
        <end position="20"/>
    </location>
</feature>
<evidence type="ECO:0000313" key="10">
    <source>
        <dbReference type="Proteomes" id="UP000092460"/>
    </source>
</evidence>
<proteinExistence type="inferred from homology"/>
<feature type="compositionally biased region" description="Polar residues" evidence="7">
    <location>
        <begin position="386"/>
        <end position="407"/>
    </location>
</feature>
<evidence type="ECO:0000256" key="5">
    <source>
        <dbReference type="ARBA" id="ARBA00023163"/>
    </source>
</evidence>
<keyword evidence="3" id="KW-0678">Repressor</keyword>
<feature type="region of interest" description="Disordered" evidence="7">
    <location>
        <begin position="1185"/>
        <end position="1231"/>
    </location>
</feature>
<dbReference type="InterPro" id="IPR031963">
    <property type="entry name" value="SAP130_C"/>
</dbReference>
<reference evidence="9" key="2">
    <citation type="submission" date="2020-05" db="UniProtKB">
        <authorList>
            <consortium name="EnsemblMetazoa"/>
        </authorList>
    </citation>
    <scope>IDENTIFICATION</scope>
    <source>
        <strain evidence="9">IAEA</strain>
    </source>
</reference>
<dbReference type="STRING" id="67801.A0A1B0BPB3"/>
<keyword evidence="6" id="KW-0539">Nucleus</keyword>
<feature type="domain" description="Histone deacetylase complex subunit SAP130 C-terminal" evidence="8">
    <location>
        <begin position="1285"/>
        <end position="1427"/>
    </location>
</feature>
<keyword evidence="10" id="KW-1185">Reference proteome</keyword>
<feature type="compositionally biased region" description="Low complexity" evidence="7">
    <location>
        <begin position="1219"/>
        <end position="1231"/>
    </location>
</feature>
<feature type="region of interest" description="Disordered" evidence="7">
    <location>
        <begin position="375"/>
        <end position="407"/>
    </location>
</feature>
<comment type="similarity">
    <text evidence="2">Belongs to the SAP130 family.</text>
</comment>